<keyword evidence="2" id="KW-0472">Membrane</keyword>
<evidence type="ECO:0000256" key="1">
    <source>
        <dbReference type="SAM" id="MobiDB-lite"/>
    </source>
</evidence>
<feature type="domain" description="Outer membrane channel protein CpnT-like N-terminal" evidence="3">
    <location>
        <begin position="44"/>
        <end position="176"/>
    </location>
</feature>
<dbReference type="OrthoDB" id="3531127at2"/>
<evidence type="ECO:0000313" key="4">
    <source>
        <dbReference type="EMBL" id="TMR35121.1"/>
    </source>
</evidence>
<feature type="compositionally biased region" description="Gly residues" evidence="1">
    <location>
        <begin position="398"/>
        <end position="416"/>
    </location>
</feature>
<evidence type="ECO:0000313" key="5">
    <source>
        <dbReference type="Proteomes" id="UP000306628"/>
    </source>
</evidence>
<feature type="non-terminal residue" evidence="4">
    <location>
        <position position="454"/>
    </location>
</feature>
<comment type="caution">
    <text evidence="4">The sequence shown here is derived from an EMBL/GenBank/DDBJ whole genome shotgun (WGS) entry which is preliminary data.</text>
</comment>
<reference evidence="4 5" key="1">
    <citation type="submission" date="2019-05" db="EMBL/GenBank/DDBJ databases">
        <title>Draft genome sequence of Nonomuraea zeae DSM 100528.</title>
        <authorList>
            <person name="Saricaoglu S."/>
            <person name="Isik K."/>
        </authorList>
    </citation>
    <scope>NUCLEOTIDE SEQUENCE [LARGE SCALE GENOMIC DNA]</scope>
    <source>
        <strain evidence="4 5">DSM 100528</strain>
    </source>
</reference>
<feature type="compositionally biased region" description="Low complexity" evidence="1">
    <location>
        <begin position="417"/>
        <end position="447"/>
    </location>
</feature>
<dbReference type="EMBL" id="VCKX01000037">
    <property type="protein sequence ID" value="TMR35121.1"/>
    <property type="molecule type" value="Genomic_DNA"/>
</dbReference>
<accession>A0A5S4GRG8</accession>
<feature type="region of interest" description="Disordered" evidence="1">
    <location>
        <begin position="1"/>
        <end position="26"/>
    </location>
</feature>
<sequence>MTANGGGAGVQGGGSRTGGGQASAQPAVRIDRDVLPAWETEALPEWVVNWLIPMLSAGQKWPEASESGLSTLAQAYESLAAGAVGTTPRAGAAVRALATGWEAPATANFVDRAKSLYGHNAGLAGVSGNAQAYSQQASNFAVESQYSKLSINVAFWVTVVAIAIALIVAFFSAGSSTAIIGPTAAGLRAAISRILVRLMTMGARELGTTQLARVTVLTGATGRGLLARVLASSIGRELIEEIGEEFFIDAVAQYQQIQMGTRKEWDWQKSQAAIIGAGTGALVGTKLAGPVSRVTRHVPGFAGRALTTGLTNTIASPVGSFLANGMVYGQWQNPFSVDSLMGGFLGGAGRTGSISPFNPEVYMALAHPASSLAAAHDAAARTDASRAGGPPGPPGSPGSPGEGRPAGTGPDGGQPGAPGAVRVPDVAAPVRAGAAPAAGAPSNTTPSAPAPDDP</sequence>
<keyword evidence="2" id="KW-1133">Transmembrane helix</keyword>
<feature type="region of interest" description="Disordered" evidence="1">
    <location>
        <begin position="374"/>
        <end position="454"/>
    </location>
</feature>
<dbReference type="Proteomes" id="UP000306628">
    <property type="component" value="Unassembled WGS sequence"/>
</dbReference>
<protein>
    <recommendedName>
        <fullName evidence="3">Outer membrane channel protein CpnT-like N-terminal domain-containing protein</fullName>
    </recommendedName>
</protein>
<dbReference type="AlphaFoldDB" id="A0A5S4GRG8"/>
<evidence type="ECO:0000256" key="2">
    <source>
        <dbReference type="SAM" id="Phobius"/>
    </source>
</evidence>
<evidence type="ECO:0000259" key="3">
    <source>
        <dbReference type="Pfam" id="PF25547"/>
    </source>
</evidence>
<proteinExistence type="predicted"/>
<dbReference type="Pfam" id="PF25547">
    <property type="entry name" value="WXG100_2"/>
    <property type="match status" value="1"/>
</dbReference>
<gene>
    <name evidence="4" type="ORF">ETD85_14930</name>
</gene>
<organism evidence="4 5">
    <name type="scientific">Nonomuraea zeae</name>
    <dbReference type="NCBI Taxonomy" id="1642303"/>
    <lineage>
        <taxon>Bacteria</taxon>
        <taxon>Bacillati</taxon>
        <taxon>Actinomycetota</taxon>
        <taxon>Actinomycetes</taxon>
        <taxon>Streptosporangiales</taxon>
        <taxon>Streptosporangiaceae</taxon>
        <taxon>Nonomuraea</taxon>
    </lineage>
</organism>
<name>A0A5S4GRG8_9ACTN</name>
<keyword evidence="5" id="KW-1185">Reference proteome</keyword>
<keyword evidence="2" id="KW-0812">Transmembrane</keyword>
<feature type="compositionally biased region" description="Gly residues" evidence="1">
    <location>
        <begin position="1"/>
        <end position="21"/>
    </location>
</feature>
<feature type="transmembrane region" description="Helical" evidence="2">
    <location>
        <begin position="153"/>
        <end position="173"/>
    </location>
</feature>
<dbReference type="InterPro" id="IPR057746">
    <property type="entry name" value="CpnT-like_N"/>
</dbReference>